<feature type="compositionally biased region" description="Basic and acidic residues" evidence="1">
    <location>
        <begin position="134"/>
        <end position="145"/>
    </location>
</feature>
<proteinExistence type="predicted"/>
<evidence type="ECO:0000256" key="1">
    <source>
        <dbReference type="SAM" id="MobiDB-lite"/>
    </source>
</evidence>
<dbReference type="Proteomes" id="UP001152622">
    <property type="component" value="Chromosome 24"/>
</dbReference>
<feature type="compositionally biased region" description="Basic and acidic residues" evidence="1">
    <location>
        <begin position="115"/>
        <end position="127"/>
    </location>
</feature>
<gene>
    <name evidence="2" type="ORF">SKAU_G00418400</name>
</gene>
<protein>
    <submittedName>
        <fullName evidence="2">Uncharacterized protein</fullName>
    </submittedName>
</protein>
<feature type="compositionally biased region" description="Basic and acidic residues" evidence="1">
    <location>
        <begin position="228"/>
        <end position="244"/>
    </location>
</feature>
<accession>A0A9Q1E670</accession>
<organism evidence="2 3">
    <name type="scientific">Synaphobranchus kaupii</name>
    <name type="common">Kaup's arrowtooth eel</name>
    <dbReference type="NCBI Taxonomy" id="118154"/>
    <lineage>
        <taxon>Eukaryota</taxon>
        <taxon>Metazoa</taxon>
        <taxon>Chordata</taxon>
        <taxon>Craniata</taxon>
        <taxon>Vertebrata</taxon>
        <taxon>Euteleostomi</taxon>
        <taxon>Actinopterygii</taxon>
        <taxon>Neopterygii</taxon>
        <taxon>Teleostei</taxon>
        <taxon>Anguilliformes</taxon>
        <taxon>Synaphobranchidae</taxon>
        <taxon>Synaphobranchus</taxon>
    </lineage>
</organism>
<reference evidence="2" key="1">
    <citation type="journal article" date="2023" name="Science">
        <title>Genome structures resolve the early diversification of teleost fishes.</title>
        <authorList>
            <person name="Parey E."/>
            <person name="Louis A."/>
            <person name="Montfort J."/>
            <person name="Bouchez O."/>
            <person name="Roques C."/>
            <person name="Iampietro C."/>
            <person name="Lluch J."/>
            <person name="Castinel A."/>
            <person name="Donnadieu C."/>
            <person name="Desvignes T."/>
            <person name="Floi Bucao C."/>
            <person name="Jouanno E."/>
            <person name="Wen M."/>
            <person name="Mejri S."/>
            <person name="Dirks R."/>
            <person name="Jansen H."/>
            <person name="Henkel C."/>
            <person name="Chen W.J."/>
            <person name="Zahm M."/>
            <person name="Cabau C."/>
            <person name="Klopp C."/>
            <person name="Thompson A.W."/>
            <person name="Robinson-Rechavi M."/>
            <person name="Braasch I."/>
            <person name="Lecointre G."/>
            <person name="Bobe J."/>
            <person name="Postlethwait J.H."/>
            <person name="Berthelot C."/>
            <person name="Roest Crollius H."/>
            <person name="Guiguen Y."/>
        </authorList>
    </citation>
    <scope>NUCLEOTIDE SEQUENCE</scope>
    <source>
        <strain evidence="2">WJC10195</strain>
    </source>
</reference>
<evidence type="ECO:0000313" key="3">
    <source>
        <dbReference type="Proteomes" id="UP001152622"/>
    </source>
</evidence>
<dbReference type="AlphaFoldDB" id="A0A9Q1E670"/>
<feature type="region of interest" description="Disordered" evidence="1">
    <location>
        <begin position="96"/>
        <end position="244"/>
    </location>
</feature>
<dbReference type="EMBL" id="JAINUF010000024">
    <property type="protein sequence ID" value="KAJ8332944.1"/>
    <property type="molecule type" value="Genomic_DNA"/>
</dbReference>
<comment type="caution">
    <text evidence="2">The sequence shown here is derived from an EMBL/GenBank/DDBJ whole genome shotgun (WGS) entry which is preliminary data.</text>
</comment>
<dbReference type="OrthoDB" id="10467281at2759"/>
<evidence type="ECO:0000313" key="2">
    <source>
        <dbReference type="EMBL" id="KAJ8332944.1"/>
    </source>
</evidence>
<name>A0A9Q1E670_SYNKA</name>
<sequence>MSAVMLCVVFRKKRDSHYSESRMKDTEGLILTDGTAAQDEGSIYANKTMLAGTGARGNGLEAALHYATVDFSKLRGRGGEHGTGVIRGASKRTSDYAVIRHKSREEGGGGEEGGEEAKGEAEDKEGPEPSTGPAERETAEARAGEEGEEAEGESRPNTGPQESMEEVTYGNICRSRPALRAQKRQKEPRENPAGEEGEEKEEQREEENSAGGQDDMYVDLISPLTEGNGKETEGSEYAEVRKLQ</sequence>
<keyword evidence="3" id="KW-1185">Reference proteome</keyword>